<name>B4K9N8_DROMO</name>
<dbReference type="InParanoid" id="B4K9N8"/>
<gene>
    <name evidence="2" type="primary">Dmoj\GI23285</name>
    <name evidence="2" type="ORF">Dmoj_GI23285</name>
</gene>
<dbReference type="HOGENOM" id="CLU_2592293_0_0_1"/>
<dbReference type="OrthoDB" id="199913at2759"/>
<keyword evidence="3" id="KW-1185">Reference proteome</keyword>
<reference evidence="2 3" key="1">
    <citation type="journal article" date="2007" name="Nature">
        <title>Evolution of genes and genomes on the Drosophila phylogeny.</title>
        <authorList>
            <consortium name="Drosophila 12 Genomes Consortium"/>
            <person name="Clark A.G."/>
            <person name="Eisen M.B."/>
            <person name="Smith D.R."/>
            <person name="Bergman C.M."/>
            <person name="Oliver B."/>
            <person name="Markow T.A."/>
            <person name="Kaufman T.C."/>
            <person name="Kellis M."/>
            <person name="Gelbart W."/>
            <person name="Iyer V.N."/>
            <person name="Pollard D.A."/>
            <person name="Sackton T.B."/>
            <person name="Larracuente A.M."/>
            <person name="Singh N.D."/>
            <person name="Abad J.P."/>
            <person name="Abt D.N."/>
            <person name="Adryan B."/>
            <person name="Aguade M."/>
            <person name="Akashi H."/>
            <person name="Anderson W.W."/>
            <person name="Aquadro C.F."/>
            <person name="Ardell D.H."/>
            <person name="Arguello R."/>
            <person name="Artieri C.G."/>
            <person name="Barbash D.A."/>
            <person name="Barker D."/>
            <person name="Barsanti P."/>
            <person name="Batterham P."/>
            <person name="Batzoglou S."/>
            <person name="Begun D."/>
            <person name="Bhutkar A."/>
            <person name="Blanco E."/>
            <person name="Bosak S.A."/>
            <person name="Bradley R.K."/>
            <person name="Brand A.D."/>
            <person name="Brent M.R."/>
            <person name="Brooks A.N."/>
            <person name="Brown R.H."/>
            <person name="Butlin R.K."/>
            <person name="Caggese C."/>
            <person name="Calvi B.R."/>
            <person name="Bernardo de Carvalho A."/>
            <person name="Caspi A."/>
            <person name="Castrezana S."/>
            <person name="Celniker S.E."/>
            <person name="Chang J.L."/>
            <person name="Chapple C."/>
            <person name="Chatterji S."/>
            <person name="Chinwalla A."/>
            <person name="Civetta A."/>
            <person name="Clifton S.W."/>
            <person name="Comeron J.M."/>
            <person name="Costello J.C."/>
            <person name="Coyne J.A."/>
            <person name="Daub J."/>
            <person name="David R.G."/>
            <person name="Delcher A.L."/>
            <person name="Delehaunty K."/>
            <person name="Do C.B."/>
            <person name="Ebling H."/>
            <person name="Edwards K."/>
            <person name="Eickbush T."/>
            <person name="Evans J.D."/>
            <person name="Filipski A."/>
            <person name="Findeiss S."/>
            <person name="Freyhult E."/>
            <person name="Fulton L."/>
            <person name="Fulton R."/>
            <person name="Garcia A.C."/>
            <person name="Gardiner A."/>
            <person name="Garfield D.A."/>
            <person name="Garvin B.E."/>
            <person name="Gibson G."/>
            <person name="Gilbert D."/>
            <person name="Gnerre S."/>
            <person name="Godfrey J."/>
            <person name="Good R."/>
            <person name="Gotea V."/>
            <person name="Gravely B."/>
            <person name="Greenberg A.J."/>
            <person name="Griffiths-Jones S."/>
            <person name="Gross S."/>
            <person name="Guigo R."/>
            <person name="Gustafson E.A."/>
            <person name="Haerty W."/>
            <person name="Hahn M.W."/>
            <person name="Halligan D.L."/>
            <person name="Halpern A.L."/>
            <person name="Halter G.M."/>
            <person name="Han M.V."/>
            <person name="Heger A."/>
            <person name="Hillier L."/>
            <person name="Hinrichs A.S."/>
            <person name="Holmes I."/>
            <person name="Hoskins R.A."/>
            <person name="Hubisz M.J."/>
            <person name="Hultmark D."/>
            <person name="Huntley M.A."/>
            <person name="Jaffe D.B."/>
            <person name="Jagadeeshan S."/>
            <person name="Jeck W.R."/>
            <person name="Johnson J."/>
            <person name="Jones C.D."/>
            <person name="Jordan W.C."/>
            <person name="Karpen G.H."/>
            <person name="Kataoka E."/>
            <person name="Keightley P.D."/>
            <person name="Kheradpour P."/>
            <person name="Kirkness E.F."/>
            <person name="Koerich L.B."/>
            <person name="Kristiansen K."/>
            <person name="Kudrna D."/>
            <person name="Kulathinal R.J."/>
            <person name="Kumar S."/>
            <person name="Kwok R."/>
            <person name="Lander E."/>
            <person name="Langley C.H."/>
            <person name="Lapoint R."/>
            <person name="Lazzaro B.P."/>
            <person name="Lee S.J."/>
            <person name="Levesque L."/>
            <person name="Li R."/>
            <person name="Lin C.F."/>
            <person name="Lin M.F."/>
            <person name="Lindblad-Toh K."/>
            <person name="Llopart A."/>
            <person name="Long M."/>
            <person name="Low L."/>
            <person name="Lozovsky E."/>
            <person name="Lu J."/>
            <person name="Luo M."/>
            <person name="Machado C.A."/>
            <person name="Makalowski W."/>
            <person name="Marzo M."/>
            <person name="Matsuda M."/>
            <person name="Matzkin L."/>
            <person name="McAllister B."/>
            <person name="McBride C.S."/>
            <person name="McKernan B."/>
            <person name="McKernan K."/>
            <person name="Mendez-Lago M."/>
            <person name="Minx P."/>
            <person name="Mollenhauer M.U."/>
            <person name="Montooth K."/>
            <person name="Mount S.M."/>
            <person name="Mu X."/>
            <person name="Myers E."/>
            <person name="Negre B."/>
            <person name="Newfeld S."/>
            <person name="Nielsen R."/>
            <person name="Noor M.A."/>
            <person name="O'Grady P."/>
            <person name="Pachter L."/>
            <person name="Papaceit M."/>
            <person name="Parisi M.J."/>
            <person name="Parisi M."/>
            <person name="Parts L."/>
            <person name="Pedersen J.S."/>
            <person name="Pesole G."/>
            <person name="Phillippy A.M."/>
            <person name="Ponting C.P."/>
            <person name="Pop M."/>
            <person name="Porcelli D."/>
            <person name="Powell J.R."/>
            <person name="Prohaska S."/>
            <person name="Pruitt K."/>
            <person name="Puig M."/>
            <person name="Quesneville H."/>
            <person name="Ram K.R."/>
            <person name="Rand D."/>
            <person name="Rasmussen M.D."/>
            <person name="Reed L.K."/>
            <person name="Reenan R."/>
            <person name="Reily A."/>
            <person name="Remington K.A."/>
            <person name="Rieger T.T."/>
            <person name="Ritchie M.G."/>
            <person name="Robin C."/>
            <person name="Rogers Y.H."/>
            <person name="Rohde C."/>
            <person name="Rozas J."/>
            <person name="Rubenfield M.J."/>
            <person name="Ruiz A."/>
            <person name="Russo S."/>
            <person name="Salzberg S.L."/>
            <person name="Sanchez-Gracia A."/>
            <person name="Saranga D.J."/>
            <person name="Sato H."/>
            <person name="Schaeffer S.W."/>
            <person name="Schatz M.C."/>
            <person name="Schlenke T."/>
            <person name="Schwartz R."/>
            <person name="Segarra C."/>
            <person name="Singh R.S."/>
            <person name="Sirot L."/>
            <person name="Sirota M."/>
            <person name="Sisneros N.B."/>
            <person name="Smith C.D."/>
            <person name="Smith T.F."/>
            <person name="Spieth J."/>
            <person name="Stage D.E."/>
            <person name="Stark A."/>
            <person name="Stephan W."/>
            <person name="Strausberg R.L."/>
            <person name="Strempel S."/>
            <person name="Sturgill D."/>
            <person name="Sutton G."/>
            <person name="Sutton G.G."/>
            <person name="Tao W."/>
            <person name="Teichmann S."/>
            <person name="Tobari Y.N."/>
            <person name="Tomimura Y."/>
            <person name="Tsolas J.M."/>
            <person name="Valente V.L."/>
            <person name="Venter E."/>
            <person name="Venter J.C."/>
            <person name="Vicario S."/>
            <person name="Vieira F.G."/>
            <person name="Vilella A.J."/>
            <person name="Villasante A."/>
            <person name="Walenz B."/>
            <person name="Wang J."/>
            <person name="Wasserman M."/>
            <person name="Watts T."/>
            <person name="Wilson D."/>
            <person name="Wilson R.K."/>
            <person name="Wing R.A."/>
            <person name="Wolfner M.F."/>
            <person name="Wong A."/>
            <person name="Wong G.K."/>
            <person name="Wu C.I."/>
            <person name="Wu G."/>
            <person name="Yamamoto D."/>
            <person name="Yang H.P."/>
            <person name="Yang S.P."/>
            <person name="Yorke J.A."/>
            <person name="Yoshida K."/>
            <person name="Zdobnov E."/>
            <person name="Zhang P."/>
            <person name="Zhang Y."/>
            <person name="Zimin A.V."/>
            <person name="Baldwin J."/>
            <person name="Abdouelleil A."/>
            <person name="Abdulkadir J."/>
            <person name="Abebe A."/>
            <person name="Abera B."/>
            <person name="Abreu J."/>
            <person name="Acer S.C."/>
            <person name="Aftuck L."/>
            <person name="Alexander A."/>
            <person name="An P."/>
            <person name="Anderson E."/>
            <person name="Anderson S."/>
            <person name="Arachi H."/>
            <person name="Azer M."/>
            <person name="Bachantsang P."/>
            <person name="Barry A."/>
            <person name="Bayul T."/>
            <person name="Berlin A."/>
            <person name="Bessette D."/>
            <person name="Bloom T."/>
            <person name="Blye J."/>
            <person name="Boguslavskiy L."/>
            <person name="Bonnet C."/>
            <person name="Boukhgalter B."/>
            <person name="Bourzgui I."/>
            <person name="Brown A."/>
            <person name="Cahill P."/>
            <person name="Channer S."/>
            <person name="Cheshatsang Y."/>
            <person name="Chuda L."/>
            <person name="Citroen M."/>
            <person name="Collymore A."/>
            <person name="Cooke P."/>
            <person name="Costello M."/>
            <person name="D'Aco K."/>
            <person name="Daza R."/>
            <person name="De Haan G."/>
            <person name="DeGray S."/>
            <person name="DeMaso C."/>
            <person name="Dhargay N."/>
            <person name="Dooley K."/>
            <person name="Dooley E."/>
            <person name="Doricent M."/>
            <person name="Dorje P."/>
            <person name="Dorjee K."/>
            <person name="Dupes A."/>
            <person name="Elong R."/>
            <person name="Falk J."/>
            <person name="Farina A."/>
            <person name="Faro S."/>
            <person name="Ferguson D."/>
            <person name="Fisher S."/>
            <person name="Foley C.D."/>
            <person name="Franke A."/>
            <person name="Friedrich D."/>
            <person name="Gadbois L."/>
            <person name="Gearin G."/>
            <person name="Gearin C.R."/>
            <person name="Giannoukos G."/>
            <person name="Goode T."/>
            <person name="Graham J."/>
            <person name="Grandbois E."/>
            <person name="Grewal S."/>
            <person name="Gyaltsen K."/>
            <person name="Hafez N."/>
            <person name="Hagos B."/>
            <person name="Hall J."/>
            <person name="Henson C."/>
            <person name="Hollinger A."/>
            <person name="Honan T."/>
            <person name="Huard M.D."/>
            <person name="Hughes L."/>
            <person name="Hurhula B."/>
            <person name="Husby M.E."/>
            <person name="Kamat A."/>
            <person name="Kanga B."/>
            <person name="Kashin S."/>
            <person name="Khazanovich D."/>
            <person name="Kisner P."/>
            <person name="Lance K."/>
            <person name="Lara M."/>
            <person name="Lee W."/>
            <person name="Lennon N."/>
            <person name="Letendre F."/>
            <person name="LeVine R."/>
            <person name="Lipovsky A."/>
            <person name="Liu X."/>
            <person name="Liu J."/>
            <person name="Liu S."/>
            <person name="Lokyitsang T."/>
            <person name="Lokyitsang Y."/>
            <person name="Lubonja R."/>
            <person name="Lui A."/>
            <person name="MacDonald P."/>
            <person name="Magnisalis V."/>
            <person name="Maru K."/>
            <person name="Matthews C."/>
            <person name="McCusker W."/>
            <person name="McDonough S."/>
            <person name="Mehta T."/>
            <person name="Meldrim J."/>
            <person name="Meneus L."/>
            <person name="Mihai O."/>
            <person name="Mihalev A."/>
            <person name="Mihova T."/>
            <person name="Mittelman R."/>
            <person name="Mlenga V."/>
            <person name="Montmayeur A."/>
            <person name="Mulrain L."/>
            <person name="Navidi A."/>
            <person name="Naylor J."/>
            <person name="Negash T."/>
            <person name="Nguyen T."/>
            <person name="Nguyen N."/>
            <person name="Nicol R."/>
            <person name="Norbu C."/>
            <person name="Norbu N."/>
            <person name="Novod N."/>
            <person name="O'Neill B."/>
            <person name="Osman S."/>
            <person name="Markiewicz E."/>
            <person name="Oyono O.L."/>
            <person name="Patti C."/>
            <person name="Phunkhang P."/>
            <person name="Pierre F."/>
            <person name="Priest M."/>
            <person name="Raghuraman S."/>
            <person name="Rege F."/>
            <person name="Reyes R."/>
            <person name="Rise C."/>
            <person name="Rogov P."/>
            <person name="Ross K."/>
            <person name="Ryan E."/>
            <person name="Settipalli S."/>
            <person name="Shea T."/>
            <person name="Sherpa N."/>
            <person name="Shi L."/>
            <person name="Shih D."/>
            <person name="Sparrow T."/>
            <person name="Spaulding J."/>
            <person name="Stalker J."/>
            <person name="Stange-Thomann N."/>
            <person name="Stavropoulos S."/>
            <person name="Stone C."/>
            <person name="Strader C."/>
            <person name="Tesfaye S."/>
            <person name="Thomson T."/>
            <person name="Thoulutsang Y."/>
            <person name="Thoulutsang D."/>
            <person name="Topham K."/>
            <person name="Topping I."/>
            <person name="Tsamla T."/>
            <person name="Vassiliev H."/>
            <person name="Vo A."/>
            <person name="Wangchuk T."/>
            <person name="Wangdi T."/>
            <person name="Weiand M."/>
            <person name="Wilkinson J."/>
            <person name="Wilson A."/>
            <person name="Yadav S."/>
            <person name="Young G."/>
            <person name="Yu Q."/>
            <person name="Zembek L."/>
            <person name="Zhong D."/>
            <person name="Zimmer A."/>
            <person name="Zwirko Z."/>
            <person name="Jaffe D.B."/>
            <person name="Alvarez P."/>
            <person name="Brockman W."/>
            <person name="Butler J."/>
            <person name="Chin C."/>
            <person name="Gnerre S."/>
            <person name="Grabherr M."/>
            <person name="Kleber M."/>
            <person name="Mauceli E."/>
            <person name="MacCallum I."/>
        </authorList>
    </citation>
    <scope>NUCLEOTIDE SEQUENCE [LARGE SCALE GENOMIC DNA]</scope>
    <source>
        <strain evidence="3">Tucson 15081-1352.22</strain>
    </source>
</reference>
<keyword evidence="1" id="KW-0732">Signal</keyword>
<dbReference type="AlphaFoldDB" id="B4K9N8"/>
<feature type="chain" id="PRO_5006456363" evidence="1">
    <location>
        <begin position="20"/>
        <end position="71"/>
    </location>
</feature>
<feature type="signal peptide" evidence="1">
    <location>
        <begin position="1"/>
        <end position="19"/>
    </location>
</feature>
<evidence type="ECO:0000313" key="2">
    <source>
        <dbReference type="EMBL" id="EDW14513.2"/>
    </source>
</evidence>
<evidence type="ECO:0000256" key="1">
    <source>
        <dbReference type="SAM" id="SignalP"/>
    </source>
</evidence>
<protein>
    <submittedName>
        <fullName evidence="2">Uncharacterized protein</fullName>
    </submittedName>
</protein>
<dbReference type="Proteomes" id="UP000009192">
    <property type="component" value="Unassembled WGS sequence"/>
</dbReference>
<organism evidence="2 3">
    <name type="scientific">Drosophila mojavensis</name>
    <name type="common">Fruit fly</name>
    <dbReference type="NCBI Taxonomy" id="7230"/>
    <lineage>
        <taxon>Eukaryota</taxon>
        <taxon>Metazoa</taxon>
        <taxon>Ecdysozoa</taxon>
        <taxon>Arthropoda</taxon>
        <taxon>Hexapoda</taxon>
        <taxon>Insecta</taxon>
        <taxon>Pterygota</taxon>
        <taxon>Neoptera</taxon>
        <taxon>Endopterygota</taxon>
        <taxon>Diptera</taxon>
        <taxon>Brachycera</taxon>
        <taxon>Muscomorpha</taxon>
        <taxon>Ephydroidea</taxon>
        <taxon>Drosophilidae</taxon>
        <taxon>Drosophila</taxon>
    </lineage>
</organism>
<dbReference type="EMBL" id="CH933806">
    <property type="protein sequence ID" value="EDW14513.2"/>
    <property type="molecule type" value="Genomic_DNA"/>
</dbReference>
<sequence>MKFIWLLALCAAIGKSAVCQIPVSERVNGVNGWYIPRIDGTFYWMDMDDAELLLKEIGESLENDESYADKV</sequence>
<evidence type="ECO:0000313" key="3">
    <source>
        <dbReference type="Proteomes" id="UP000009192"/>
    </source>
</evidence>
<proteinExistence type="predicted"/>
<dbReference type="KEGG" id="dmo:Dmoj_GI23285"/>
<accession>B4K9N8</accession>